<dbReference type="RefSeq" id="WP_197966230.1">
    <property type="nucleotide sequence ID" value="NZ_JACEGD010000011.1"/>
</dbReference>
<reference evidence="1 2" key="1">
    <citation type="submission" date="2020-07" db="EMBL/GenBank/DDBJ databases">
        <title>Bradyrhizobium diversity isolated from nodules of indigenous legumes of Western Australia.</title>
        <authorList>
            <person name="Klepa M.S."/>
        </authorList>
    </citation>
    <scope>NUCLEOTIDE SEQUENCE [LARGE SCALE GENOMIC DNA]</scope>
    <source>
        <strain evidence="1 2">CNPSo 4019</strain>
    </source>
</reference>
<sequence>MIERLRLHLSYDLSEAAALRMVQSMQQIGQIGQDITRGVFSDFTQEIRNGASAMDALQSAGLNALSKISDKLASMAADQLWASAFGGSGGGGFSLGSLFGGGGGGAVDTIQVGSQLFPKFAKGTDFAPGGLSIVGERGPELLNIPRGSQVIPNDILRNGGGGGGVTVHSGSVVIQGDASEKTVALIKAAMAQQNAELPGRVVDAVRRARSGRSL</sequence>
<keyword evidence="2" id="KW-1185">Reference proteome</keyword>
<evidence type="ECO:0000313" key="1">
    <source>
        <dbReference type="EMBL" id="MBH5387038.1"/>
    </source>
</evidence>
<gene>
    <name evidence="1" type="ORF">H1B27_12235</name>
</gene>
<accession>A0ABS0P1B0</accession>
<dbReference type="EMBL" id="JACEGD010000011">
    <property type="protein sequence ID" value="MBH5387038.1"/>
    <property type="molecule type" value="Genomic_DNA"/>
</dbReference>
<evidence type="ECO:0008006" key="3">
    <source>
        <dbReference type="Google" id="ProtNLM"/>
    </source>
</evidence>
<proteinExistence type="predicted"/>
<protein>
    <recommendedName>
        <fullName evidence="3">Tail tape measure protein</fullName>
    </recommendedName>
</protein>
<organism evidence="1 2">
    <name type="scientific">Bradyrhizobium diversitatis</name>
    <dbReference type="NCBI Taxonomy" id="2755406"/>
    <lineage>
        <taxon>Bacteria</taxon>
        <taxon>Pseudomonadati</taxon>
        <taxon>Pseudomonadota</taxon>
        <taxon>Alphaproteobacteria</taxon>
        <taxon>Hyphomicrobiales</taxon>
        <taxon>Nitrobacteraceae</taxon>
        <taxon>Bradyrhizobium</taxon>
    </lineage>
</organism>
<evidence type="ECO:0000313" key="2">
    <source>
        <dbReference type="Proteomes" id="UP001194539"/>
    </source>
</evidence>
<name>A0ABS0P1B0_9BRAD</name>
<dbReference type="Proteomes" id="UP001194539">
    <property type="component" value="Unassembled WGS sequence"/>
</dbReference>
<comment type="caution">
    <text evidence="1">The sequence shown here is derived from an EMBL/GenBank/DDBJ whole genome shotgun (WGS) entry which is preliminary data.</text>
</comment>